<evidence type="ECO:0000313" key="4">
    <source>
        <dbReference type="Proteomes" id="UP000765509"/>
    </source>
</evidence>
<organism evidence="3 4">
    <name type="scientific">Austropuccinia psidii MF-1</name>
    <dbReference type="NCBI Taxonomy" id="1389203"/>
    <lineage>
        <taxon>Eukaryota</taxon>
        <taxon>Fungi</taxon>
        <taxon>Dikarya</taxon>
        <taxon>Basidiomycota</taxon>
        <taxon>Pucciniomycotina</taxon>
        <taxon>Pucciniomycetes</taxon>
        <taxon>Pucciniales</taxon>
        <taxon>Sphaerophragmiaceae</taxon>
        <taxon>Austropuccinia</taxon>
    </lineage>
</organism>
<comment type="caution">
    <text evidence="3">The sequence shown here is derived from an EMBL/GenBank/DDBJ whole genome shotgun (WGS) entry which is preliminary data.</text>
</comment>
<dbReference type="InterPro" id="IPR001584">
    <property type="entry name" value="Integrase_cat-core"/>
</dbReference>
<keyword evidence="1" id="KW-0694">RNA-binding</keyword>
<dbReference type="InterPro" id="IPR036397">
    <property type="entry name" value="RNaseH_sf"/>
</dbReference>
<feature type="domain" description="Integrase catalytic" evidence="2">
    <location>
        <begin position="1"/>
        <end position="128"/>
    </location>
</feature>
<proteinExistence type="predicted"/>
<evidence type="ECO:0000259" key="2">
    <source>
        <dbReference type="PROSITE" id="PS50994"/>
    </source>
</evidence>
<evidence type="ECO:0000256" key="1">
    <source>
        <dbReference type="ARBA" id="ARBA00022884"/>
    </source>
</evidence>
<name>A0A9Q3CXH5_9BASI</name>
<dbReference type="GO" id="GO:0005634">
    <property type="term" value="C:nucleus"/>
    <property type="evidence" value="ECO:0007669"/>
    <property type="project" value="UniProtKB-ARBA"/>
</dbReference>
<gene>
    <name evidence="3" type="ORF">O181_032794</name>
</gene>
<dbReference type="PANTHER" id="PTHR35046">
    <property type="entry name" value="ZINC KNUCKLE (CCHC-TYPE) FAMILY PROTEIN"/>
    <property type="match status" value="1"/>
</dbReference>
<keyword evidence="4" id="KW-1185">Reference proteome</keyword>
<dbReference type="EMBL" id="AVOT02011908">
    <property type="protein sequence ID" value="MBW0493079.1"/>
    <property type="molecule type" value="Genomic_DNA"/>
</dbReference>
<dbReference type="Gene3D" id="3.30.420.10">
    <property type="entry name" value="Ribonuclease H-like superfamily/Ribonuclease H"/>
    <property type="match status" value="1"/>
</dbReference>
<dbReference type="SUPFAM" id="SSF53098">
    <property type="entry name" value="Ribonuclease H-like"/>
    <property type="match status" value="1"/>
</dbReference>
<dbReference type="InterPro" id="IPR012337">
    <property type="entry name" value="RNaseH-like_sf"/>
</dbReference>
<dbReference type="AlphaFoldDB" id="A0A9Q3CXH5"/>
<dbReference type="GO" id="GO:0003723">
    <property type="term" value="F:RNA binding"/>
    <property type="evidence" value="ECO:0007669"/>
    <property type="project" value="UniProtKB-KW"/>
</dbReference>
<evidence type="ECO:0000313" key="3">
    <source>
        <dbReference type="EMBL" id="MBW0493079.1"/>
    </source>
</evidence>
<protein>
    <recommendedName>
        <fullName evidence="2">Integrase catalytic domain-containing protein</fullName>
    </recommendedName>
</protein>
<accession>A0A9Q3CXH5</accession>
<sequence>MDWVTGLPPGCDRSYNSFLVIFDRFIKTPIVLPSHKDNMAMNTALQIWNREVSWTEIFRTIISDRDPKFIPALWKTLHQLFVTKLSFSTAYHPQTDGLDGRIIQNLDDMVRRLCAYGLELKDCDGLIH</sequence>
<reference evidence="3" key="1">
    <citation type="submission" date="2021-03" db="EMBL/GenBank/DDBJ databases">
        <title>Draft genome sequence of rust myrtle Austropuccinia psidii MF-1, a brazilian biotype.</title>
        <authorList>
            <person name="Quecine M.C."/>
            <person name="Pachon D.M.R."/>
            <person name="Bonatelli M.L."/>
            <person name="Correr F.H."/>
            <person name="Franceschini L.M."/>
            <person name="Leite T.F."/>
            <person name="Margarido G.R.A."/>
            <person name="Almeida C.A."/>
            <person name="Ferrarezi J.A."/>
            <person name="Labate C.A."/>
        </authorList>
    </citation>
    <scope>NUCLEOTIDE SEQUENCE</scope>
    <source>
        <strain evidence="3">MF-1</strain>
    </source>
</reference>
<dbReference type="PROSITE" id="PS50994">
    <property type="entry name" value="INTEGRASE"/>
    <property type="match status" value="1"/>
</dbReference>
<dbReference type="GO" id="GO:0015074">
    <property type="term" value="P:DNA integration"/>
    <property type="evidence" value="ECO:0007669"/>
    <property type="project" value="InterPro"/>
</dbReference>
<dbReference type="PANTHER" id="PTHR35046:SF26">
    <property type="entry name" value="RNA-DIRECTED DNA POLYMERASE"/>
    <property type="match status" value="1"/>
</dbReference>
<dbReference type="Proteomes" id="UP000765509">
    <property type="component" value="Unassembled WGS sequence"/>
</dbReference>